<dbReference type="RefSeq" id="WP_171106874.1">
    <property type="nucleotide sequence ID" value="NZ_BMPT01000025.1"/>
</dbReference>
<dbReference type="AlphaFoldDB" id="A0A8H9GNZ2"/>
<sequence>MQVIAIGGPVGVHPGVHRVERGLGDVVDAVVGLPADDVVLATRDEPGRRVARAARLVLGPERIGVLHADVPVTAWAVALAGLASPGLTASSARAVADEVLARTVTRALVSSVASLHSPAPTVRQHAGSYLPRTAFVVEPGRDGADGVVRRYRGELGVPDGGDLLVVARSGRPVLRDGEPDPLPRTPDTELAEVDAAWPASRWLEASAVTGTLGAAVAAALAQSYRWGACDACGRAVAGACIFCDIAERRTDTVQQPQKQTQTQTQTQQGAIR</sequence>
<accession>A0A8H9GNZ2</accession>
<evidence type="ECO:0000256" key="1">
    <source>
        <dbReference type="SAM" id="MobiDB-lite"/>
    </source>
</evidence>
<gene>
    <name evidence="2" type="ORF">GCM10010102_43120</name>
</gene>
<dbReference type="EMBL" id="BMPT01000025">
    <property type="protein sequence ID" value="GGM42959.1"/>
    <property type="molecule type" value="Genomic_DNA"/>
</dbReference>
<comment type="caution">
    <text evidence="2">The sequence shown here is derived from an EMBL/GenBank/DDBJ whole genome shotgun (WGS) entry which is preliminary data.</text>
</comment>
<feature type="compositionally biased region" description="Low complexity" evidence="1">
    <location>
        <begin position="252"/>
        <end position="272"/>
    </location>
</feature>
<protein>
    <submittedName>
        <fullName evidence="2">Uncharacterized protein</fullName>
    </submittedName>
</protein>
<evidence type="ECO:0000313" key="2">
    <source>
        <dbReference type="EMBL" id="GGM42959.1"/>
    </source>
</evidence>
<reference evidence="2" key="1">
    <citation type="journal article" date="2014" name="Int. J. Syst. Evol. Microbiol.">
        <title>Complete genome sequence of Corynebacterium casei LMG S-19264T (=DSM 44701T), isolated from a smear-ripened cheese.</title>
        <authorList>
            <consortium name="US DOE Joint Genome Institute (JGI-PGF)"/>
            <person name="Walter F."/>
            <person name="Albersmeier A."/>
            <person name="Kalinowski J."/>
            <person name="Ruckert C."/>
        </authorList>
    </citation>
    <scope>NUCLEOTIDE SEQUENCE</scope>
    <source>
        <strain evidence="2">JCM 3051</strain>
    </source>
</reference>
<dbReference type="Proteomes" id="UP000655589">
    <property type="component" value="Unassembled WGS sequence"/>
</dbReference>
<reference evidence="2" key="2">
    <citation type="submission" date="2020-09" db="EMBL/GenBank/DDBJ databases">
        <authorList>
            <person name="Sun Q."/>
            <person name="Ohkuma M."/>
        </authorList>
    </citation>
    <scope>NUCLEOTIDE SEQUENCE</scope>
    <source>
        <strain evidence="2">JCM 3051</strain>
    </source>
</reference>
<keyword evidence="3" id="KW-1185">Reference proteome</keyword>
<feature type="region of interest" description="Disordered" evidence="1">
    <location>
        <begin position="251"/>
        <end position="272"/>
    </location>
</feature>
<organism evidence="2 3">
    <name type="scientific">Promicromonospora citrea</name>
    <dbReference type="NCBI Taxonomy" id="43677"/>
    <lineage>
        <taxon>Bacteria</taxon>
        <taxon>Bacillati</taxon>
        <taxon>Actinomycetota</taxon>
        <taxon>Actinomycetes</taxon>
        <taxon>Micrococcales</taxon>
        <taxon>Promicromonosporaceae</taxon>
        <taxon>Promicromonospora</taxon>
    </lineage>
</organism>
<evidence type="ECO:0000313" key="3">
    <source>
        <dbReference type="Proteomes" id="UP000655589"/>
    </source>
</evidence>
<proteinExistence type="predicted"/>
<name>A0A8H9GNZ2_9MICO</name>